<feature type="chain" id="PRO_5047073839" evidence="1">
    <location>
        <begin position="27"/>
        <end position="211"/>
    </location>
</feature>
<sequence>MRTANSFGLASLVVTLLALAPGLNRAADNQPLDPQEQAFLTQAMSDDAAQIAMASLALQKSQNQQVLDLANTVIQERQALDRRLVPLLGRSAVSTAKPAANNDEAMASLQSLNGAAFDKAFAALLVRDHNRIISEYACIKAHSSNLSLRGVARGAMPELRGDLMVALTVLRSPNWMPSQHQEAVATADTHTTKSNAYLGEPLLTSMVTAPW</sequence>
<dbReference type="PANTHER" id="PTHR38593:SF1">
    <property type="entry name" value="BLR2558 PROTEIN"/>
    <property type="match status" value="1"/>
</dbReference>
<dbReference type="InterPro" id="IPR012347">
    <property type="entry name" value="Ferritin-like"/>
</dbReference>
<evidence type="ECO:0000313" key="3">
    <source>
        <dbReference type="EMBL" id="QRN53620.1"/>
    </source>
</evidence>
<dbReference type="EMBL" id="CP064030">
    <property type="protein sequence ID" value="QRN53620.1"/>
    <property type="molecule type" value="Genomic_DNA"/>
</dbReference>
<dbReference type="InterPro" id="IPR025419">
    <property type="entry name" value="DUF4142"/>
</dbReference>
<dbReference type="Proteomes" id="UP000663181">
    <property type="component" value="Chromosome"/>
</dbReference>
<protein>
    <submittedName>
        <fullName evidence="3">DUF4142 domain-containing protein</fullName>
    </submittedName>
</protein>
<evidence type="ECO:0000313" key="4">
    <source>
        <dbReference type="Proteomes" id="UP000663181"/>
    </source>
</evidence>
<name>A0ABX7GT47_9GAMM</name>
<accession>A0ABX7GT47</accession>
<proteinExistence type="predicted"/>
<reference evidence="3 4" key="1">
    <citation type="submission" date="2020-10" db="EMBL/GenBank/DDBJ databases">
        <title>Phylogeny of dyella-like bacteria.</title>
        <authorList>
            <person name="Fu J."/>
        </authorList>
    </citation>
    <scope>NUCLEOTIDE SEQUENCE [LARGE SCALE GENOMIC DNA]</scope>
    <source>
        <strain evidence="3 4">DHOB09</strain>
    </source>
</reference>
<dbReference type="Gene3D" id="1.20.1260.10">
    <property type="match status" value="1"/>
</dbReference>
<evidence type="ECO:0000256" key="1">
    <source>
        <dbReference type="SAM" id="SignalP"/>
    </source>
</evidence>
<organism evidence="3 4">
    <name type="scientific">Dyella caseinilytica</name>
    <dbReference type="NCBI Taxonomy" id="1849581"/>
    <lineage>
        <taxon>Bacteria</taxon>
        <taxon>Pseudomonadati</taxon>
        <taxon>Pseudomonadota</taxon>
        <taxon>Gammaproteobacteria</taxon>
        <taxon>Lysobacterales</taxon>
        <taxon>Rhodanobacteraceae</taxon>
        <taxon>Dyella</taxon>
    </lineage>
</organism>
<dbReference type="PANTHER" id="PTHR38593">
    <property type="entry name" value="BLR2558 PROTEIN"/>
    <property type="match status" value="1"/>
</dbReference>
<dbReference type="Pfam" id="PF13628">
    <property type="entry name" value="DUF4142"/>
    <property type="match status" value="1"/>
</dbReference>
<dbReference type="RefSeq" id="WP_188795685.1">
    <property type="nucleotide sequence ID" value="NZ_BMIZ01000001.1"/>
</dbReference>
<feature type="domain" description="DUF4142" evidence="2">
    <location>
        <begin position="35"/>
        <end position="163"/>
    </location>
</feature>
<keyword evidence="4" id="KW-1185">Reference proteome</keyword>
<evidence type="ECO:0000259" key="2">
    <source>
        <dbReference type="Pfam" id="PF13628"/>
    </source>
</evidence>
<gene>
    <name evidence="3" type="ORF">ISN74_19820</name>
</gene>
<keyword evidence="1" id="KW-0732">Signal</keyword>
<feature type="signal peptide" evidence="1">
    <location>
        <begin position="1"/>
        <end position="26"/>
    </location>
</feature>